<dbReference type="AlphaFoldDB" id="A0A5F1YKG9"/>
<dbReference type="Proteomes" id="UP000298277">
    <property type="component" value="Unassembled WGS sequence"/>
</dbReference>
<dbReference type="RefSeq" id="WP_135594800.1">
    <property type="nucleotide sequence ID" value="NZ_RQEZ01000013.1"/>
</dbReference>
<protein>
    <submittedName>
        <fullName evidence="1">Uncharacterized protein</fullName>
    </submittedName>
</protein>
<evidence type="ECO:0000313" key="2">
    <source>
        <dbReference type="Proteomes" id="UP000298277"/>
    </source>
</evidence>
<sequence>MISFLRNFDRKGKRVEENVVTSPMFLSNRKKAPGIAAFLLLFPVLCMSQIHYHKIELEELVDRSAYVFVVKPTNPSYTIRKIKIDAALLKERKIEIPRGKKIPDYEFRVNRYEVVETLKGGFSGTIIQVLPPELRHSLESHILYYGIGLSESPIYFSYEASSPIDWENGNYILFANVSSKNPEDYHWTVHGAAESVLMKEKISELIRKQ</sequence>
<dbReference type="OrthoDB" id="345261at2"/>
<evidence type="ECO:0000313" key="1">
    <source>
        <dbReference type="EMBL" id="TGK37300.1"/>
    </source>
</evidence>
<accession>A0A5F1YKG9</accession>
<comment type="caution">
    <text evidence="1">The sequence shown here is derived from an EMBL/GenBank/DDBJ whole genome shotgun (WGS) entry which is preliminary data.</text>
</comment>
<dbReference type="EMBL" id="RQFA01000015">
    <property type="protein sequence ID" value="TGK37300.1"/>
    <property type="molecule type" value="Genomic_DNA"/>
</dbReference>
<proteinExistence type="predicted"/>
<reference evidence="1" key="1">
    <citation type="journal article" date="2019" name="PLoS Negl. Trop. Dis.">
        <title>Revisiting the worldwide diversity of Leptospira species in the environment.</title>
        <authorList>
            <person name="Vincent A.T."/>
            <person name="Schiettekatte O."/>
            <person name="Bourhy P."/>
            <person name="Veyrier F.J."/>
            <person name="Picardeau M."/>
        </authorList>
    </citation>
    <scope>NUCLEOTIDE SEQUENCE [LARGE SCALE GENOMIC DNA]</scope>
    <source>
        <strain evidence="1">201800299</strain>
    </source>
</reference>
<gene>
    <name evidence="1" type="ORF">EHQ17_03710</name>
</gene>
<organism evidence="1 2">
    <name type="scientific">Leptospira gomenensis</name>
    <dbReference type="NCBI Taxonomy" id="2484974"/>
    <lineage>
        <taxon>Bacteria</taxon>
        <taxon>Pseudomonadati</taxon>
        <taxon>Spirochaetota</taxon>
        <taxon>Spirochaetia</taxon>
        <taxon>Leptospirales</taxon>
        <taxon>Leptospiraceae</taxon>
        <taxon>Leptospira</taxon>
    </lineage>
</organism>
<keyword evidence="2" id="KW-1185">Reference proteome</keyword>
<name>A0A5F1YKG9_9LEPT</name>